<evidence type="ECO:0000256" key="4">
    <source>
        <dbReference type="ARBA" id="ARBA00022980"/>
    </source>
</evidence>
<gene>
    <name evidence="9" type="primary">MRPL9</name>
    <name evidence="9" type="ORF">EHS24_003867</name>
</gene>
<comment type="subcellular location">
    <subcellularLocation>
        <location evidence="1">Mitochondrion</location>
    </subcellularLocation>
</comment>
<evidence type="ECO:0000256" key="6">
    <source>
        <dbReference type="ARBA" id="ARBA00023274"/>
    </source>
</evidence>
<dbReference type="STRING" id="105984.A0A427XDD3"/>
<proteinExistence type="inferred from homology"/>
<dbReference type="AlphaFoldDB" id="A0A427XDD3"/>
<dbReference type="InterPro" id="IPR019926">
    <property type="entry name" value="Ribosomal_uL3_CS"/>
</dbReference>
<dbReference type="GO" id="GO:0005762">
    <property type="term" value="C:mitochondrial large ribosomal subunit"/>
    <property type="evidence" value="ECO:0007669"/>
    <property type="project" value="TreeGrafter"/>
</dbReference>
<evidence type="ECO:0000256" key="2">
    <source>
        <dbReference type="ARBA" id="ARBA00006540"/>
    </source>
</evidence>
<dbReference type="OrthoDB" id="274683at2759"/>
<dbReference type="NCBIfam" id="TIGR03625">
    <property type="entry name" value="L3_bact"/>
    <property type="match status" value="1"/>
</dbReference>
<dbReference type="FunFam" id="2.40.30.10:FF:000004">
    <property type="entry name" value="50S ribosomal protein L3"/>
    <property type="match status" value="1"/>
</dbReference>
<dbReference type="SUPFAM" id="SSF50447">
    <property type="entry name" value="Translation proteins"/>
    <property type="match status" value="1"/>
</dbReference>
<keyword evidence="6 8" id="KW-0687">Ribonucleoprotein</keyword>
<evidence type="ECO:0000256" key="1">
    <source>
        <dbReference type="ARBA" id="ARBA00004173"/>
    </source>
</evidence>
<protein>
    <recommendedName>
        <fullName evidence="7">Large ribosomal subunit protein uL3m</fullName>
    </recommendedName>
</protein>
<name>A0A427XDD3_9TREE</name>
<keyword evidence="10" id="KW-1185">Reference proteome</keyword>
<reference evidence="9 10" key="1">
    <citation type="submission" date="2018-11" db="EMBL/GenBank/DDBJ databases">
        <title>Genome sequence of Apiotrichum porosum DSM 27194.</title>
        <authorList>
            <person name="Aliyu H."/>
            <person name="Gorte O."/>
            <person name="Ochsenreither K."/>
        </authorList>
    </citation>
    <scope>NUCLEOTIDE SEQUENCE [LARGE SCALE GENOMIC DNA]</scope>
    <source>
        <strain evidence="9 10">DSM 27194</strain>
    </source>
</reference>
<evidence type="ECO:0000256" key="5">
    <source>
        <dbReference type="ARBA" id="ARBA00023128"/>
    </source>
</evidence>
<dbReference type="InterPro" id="IPR019927">
    <property type="entry name" value="Ribosomal_uL3_bac/org-type"/>
</dbReference>
<dbReference type="Pfam" id="PF00297">
    <property type="entry name" value="Ribosomal_L3"/>
    <property type="match status" value="1"/>
</dbReference>
<keyword evidence="3" id="KW-0809">Transit peptide</keyword>
<dbReference type="InterPro" id="IPR000597">
    <property type="entry name" value="Ribosomal_uL3"/>
</dbReference>
<accession>A0A427XDD3</accession>
<evidence type="ECO:0000313" key="9">
    <source>
        <dbReference type="EMBL" id="RSH76930.1"/>
    </source>
</evidence>
<dbReference type="Gene3D" id="3.30.160.810">
    <property type="match status" value="1"/>
</dbReference>
<comment type="caution">
    <text evidence="9">The sequence shown here is derived from an EMBL/GenBank/DDBJ whole genome shotgun (WGS) entry which is preliminary data.</text>
</comment>
<evidence type="ECO:0000313" key="10">
    <source>
        <dbReference type="Proteomes" id="UP000279236"/>
    </source>
</evidence>
<dbReference type="InterPro" id="IPR009000">
    <property type="entry name" value="Transl_B-barrel_sf"/>
</dbReference>
<comment type="similarity">
    <text evidence="2 8">Belongs to the universal ribosomal protein uL3 family.</text>
</comment>
<dbReference type="EMBL" id="RSCE01000019">
    <property type="protein sequence ID" value="RSH76930.1"/>
    <property type="molecule type" value="Genomic_DNA"/>
</dbReference>
<dbReference type="Proteomes" id="UP000279236">
    <property type="component" value="Unassembled WGS sequence"/>
</dbReference>
<organism evidence="9 10">
    <name type="scientific">Apiotrichum porosum</name>
    <dbReference type="NCBI Taxonomy" id="105984"/>
    <lineage>
        <taxon>Eukaryota</taxon>
        <taxon>Fungi</taxon>
        <taxon>Dikarya</taxon>
        <taxon>Basidiomycota</taxon>
        <taxon>Agaricomycotina</taxon>
        <taxon>Tremellomycetes</taxon>
        <taxon>Trichosporonales</taxon>
        <taxon>Trichosporonaceae</taxon>
        <taxon>Apiotrichum</taxon>
    </lineage>
</organism>
<dbReference type="PANTHER" id="PTHR11229:SF8">
    <property type="entry name" value="LARGE RIBOSOMAL SUBUNIT PROTEIN UL3M"/>
    <property type="match status" value="1"/>
</dbReference>
<dbReference type="GeneID" id="39588410"/>
<dbReference type="RefSeq" id="XP_028472077.1">
    <property type="nucleotide sequence ID" value="XM_028619504.1"/>
</dbReference>
<dbReference type="PANTHER" id="PTHR11229">
    <property type="entry name" value="50S RIBOSOMAL PROTEIN L3"/>
    <property type="match status" value="1"/>
</dbReference>
<keyword evidence="5" id="KW-0496">Mitochondrion</keyword>
<dbReference type="GO" id="GO:0006412">
    <property type="term" value="P:translation"/>
    <property type="evidence" value="ECO:0007669"/>
    <property type="project" value="InterPro"/>
</dbReference>
<keyword evidence="4 8" id="KW-0689">Ribosomal protein</keyword>
<sequence length="298" mass="31736">MRSVLASIRRLPLGVRSLATAAETPAAAEATGEASSSATWTPFTQRTGVIARKRGMTALWDSEGKRWPVTVLQLDNVQVGLHALQLGAVDMPAKRVTNQMVGHFKKNGVAPKHTVKEFRVTPDAVLPVGTTLSASHFVPGQYVDVTATSIGKGFQGPMKRHGFAGLKASHGVSLTHRSGGSTGQHQDPGRVLPGKKMAGHMGAVKRTTQNLLVHRVDLALNLVFVRGAVPGVDDAFVAVRDAKKKVAYRGQAGLMAGKEQGEWLGEGVQSLPTPAGTVERAQKEQWPEVIEWAGKGKQ</sequence>
<evidence type="ECO:0000256" key="8">
    <source>
        <dbReference type="RuleBase" id="RU003905"/>
    </source>
</evidence>
<dbReference type="PROSITE" id="PS00474">
    <property type="entry name" value="RIBOSOMAL_L3"/>
    <property type="match status" value="1"/>
</dbReference>
<dbReference type="Gene3D" id="2.40.30.10">
    <property type="entry name" value="Translation factors"/>
    <property type="match status" value="1"/>
</dbReference>
<evidence type="ECO:0000256" key="3">
    <source>
        <dbReference type="ARBA" id="ARBA00022946"/>
    </source>
</evidence>
<evidence type="ECO:0000256" key="7">
    <source>
        <dbReference type="ARBA" id="ARBA00035209"/>
    </source>
</evidence>
<dbReference type="GO" id="GO:0003735">
    <property type="term" value="F:structural constituent of ribosome"/>
    <property type="evidence" value="ECO:0007669"/>
    <property type="project" value="InterPro"/>
</dbReference>